<dbReference type="Proteomes" id="UP001178662">
    <property type="component" value="Chromosome"/>
</dbReference>
<feature type="transmembrane region" description="Helical" evidence="1">
    <location>
        <begin position="56"/>
        <end position="75"/>
    </location>
</feature>
<evidence type="ECO:0000313" key="2">
    <source>
        <dbReference type="EMBL" id="WEK54329.1"/>
    </source>
</evidence>
<feature type="transmembrane region" description="Helical" evidence="1">
    <location>
        <begin position="185"/>
        <end position="203"/>
    </location>
</feature>
<feature type="transmembrane region" description="Helical" evidence="1">
    <location>
        <begin position="82"/>
        <end position="105"/>
    </location>
</feature>
<sequence length="211" mass="24879">MKDFFYIFVSTFEASAALILMLHLFRFSVVPYWKYLIYFSVFFAVLSFTLRVSLNLSSYFPLITIAFFVLFAFYIMRAPLFWSFVIATITTITTTVLQTSVLLAADWLHIIDIELEDQTNLISRMLQFISAILSVTISSYLYRRGIGFAFNFDRFRLKWENLLMITIALLLFLAFFVTFFNHEFYFSAMISLVTFIFLLFFALRKEKADLD</sequence>
<keyword evidence="1" id="KW-1133">Transmembrane helix</keyword>
<evidence type="ECO:0000313" key="3">
    <source>
        <dbReference type="Proteomes" id="UP001178662"/>
    </source>
</evidence>
<reference evidence="2" key="1">
    <citation type="submission" date="2023-03" db="EMBL/GenBank/DDBJ databases">
        <title>Andean soil-derived lignocellulolytic bacterial consortium as a source of novel taxa and putative plastic-active enzymes.</title>
        <authorList>
            <person name="Diaz-Garcia L."/>
            <person name="Chuvochina M."/>
            <person name="Feuerriegel G."/>
            <person name="Bunk B."/>
            <person name="Sproer C."/>
            <person name="Streit W.R."/>
            <person name="Rodriguez L.M."/>
            <person name="Overmann J."/>
            <person name="Jimenez D.J."/>
        </authorList>
    </citation>
    <scope>NUCLEOTIDE SEQUENCE</scope>
    <source>
        <strain evidence="2">MAG 2441</strain>
    </source>
</reference>
<keyword evidence="1" id="KW-0472">Membrane</keyword>
<proteinExistence type="predicted"/>
<feature type="transmembrane region" description="Helical" evidence="1">
    <location>
        <begin position="162"/>
        <end position="179"/>
    </location>
</feature>
<protein>
    <submittedName>
        <fullName evidence="2">Uncharacterized protein</fullName>
    </submittedName>
</protein>
<gene>
    <name evidence="2" type="ORF">P0Y55_17620</name>
</gene>
<keyword evidence="1" id="KW-0812">Transmembrane</keyword>
<feature type="transmembrane region" description="Helical" evidence="1">
    <location>
        <begin position="32"/>
        <end position="50"/>
    </location>
</feature>
<dbReference type="EMBL" id="CP119317">
    <property type="protein sequence ID" value="WEK54329.1"/>
    <property type="molecule type" value="Genomic_DNA"/>
</dbReference>
<dbReference type="AlphaFoldDB" id="A0AA95EWD1"/>
<keyword evidence="3" id="KW-1185">Reference proteome</keyword>
<feature type="transmembrane region" description="Helical" evidence="1">
    <location>
        <begin position="6"/>
        <end position="25"/>
    </location>
</feature>
<name>A0AA95EWD1_9BACL</name>
<organism evidence="2 3">
    <name type="scientific">Candidatus Cohnella colombiensis</name>
    <dbReference type="NCBI Taxonomy" id="3121368"/>
    <lineage>
        <taxon>Bacteria</taxon>
        <taxon>Bacillati</taxon>
        <taxon>Bacillota</taxon>
        <taxon>Bacilli</taxon>
        <taxon>Bacillales</taxon>
        <taxon>Paenibacillaceae</taxon>
        <taxon>Cohnella</taxon>
    </lineage>
</organism>
<feature type="transmembrane region" description="Helical" evidence="1">
    <location>
        <begin position="125"/>
        <end position="142"/>
    </location>
</feature>
<evidence type="ECO:0000256" key="1">
    <source>
        <dbReference type="SAM" id="Phobius"/>
    </source>
</evidence>
<accession>A0AA95EWD1</accession>